<dbReference type="SUPFAM" id="SSF49464">
    <property type="entry name" value="Carboxypeptidase regulatory domain-like"/>
    <property type="match status" value="1"/>
</dbReference>
<dbReference type="Proteomes" id="UP001589828">
    <property type="component" value="Unassembled WGS sequence"/>
</dbReference>
<dbReference type="Gene3D" id="2.170.130.10">
    <property type="entry name" value="TonB-dependent receptor, plug domain"/>
    <property type="match status" value="1"/>
</dbReference>
<dbReference type="PANTHER" id="PTHR40980">
    <property type="entry name" value="PLUG DOMAIN-CONTAINING PROTEIN"/>
    <property type="match status" value="1"/>
</dbReference>
<dbReference type="InterPro" id="IPR008969">
    <property type="entry name" value="CarboxyPept-like_regulatory"/>
</dbReference>
<dbReference type="EMBL" id="JBHLTS010000023">
    <property type="protein sequence ID" value="MFC0515961.1"/>
    <property type="molecule type" value="Genomic_DNA"/>
</dbReference>
<evidence type="ECO:0000313" key="7">
    <source>
        <dbReference type="Proteomes" id="UP001589828"/>
    </source>
</evidence>
<keyword evidence="3" id="KW-0998">Cell outer membrane</keyword>
<evidence type="ECO:0000256" key="2">
    <source>
        <dbReference type="ARBA" id="ARBA00023136"/>
    </source>
</evidence>
<organism evidence="6 7">
    <name type="scientific">Mucilaginibacter angelicae</name>
    <dbReference type="NCBI Taxonomy" id="869718"/>
    <lineage>
        <taxon>Bacteria</taxon>
        <taxon>Pseudomonadati</taxon>
        <taxon>Bacteroidota</taxon>
        <taxon>Sphingobacteriia</taxon>
        <taxon>Sphingobacteriales</taxon>
        <taxon>Sphingobacteriaceae</taxon>
        <taxon>Mucilaginibacter</taxon>
    </lineage>
</organism>
<evidence type="ECO:0000256" key="3">
    <source>
        <dbReference type="ARBA" id="ARBA00023237"/>
    </source>
</evidence>
<dbReference type="Gene3D" id="2.60.40.1120">
    <property type="entry name" value="Carboxypeptidase-like, regulatory domain"/>
    <property type="match status" value="1"/>
</dbReference>
<evidence type="ECO:0000256" key="4">
    <source>
        <dbReference type="SAM" id="SignalP"/>
    </source>
</evidence>
<proteinExistence type="predicted"/>
<dbReference type="Pfam" id="PF14905">
    <property type="entry name" value="OMP_b-brl_3"/>
    <property type="match status" value="1"/>
</dbReference>
<feature type="domain" description="Outer membrane protein beta-barrel" evidence="5">
    <location>
        <begin position="380"/>
        <end position="787"/>
    </location>
</feature>
<feature type="chain" id="PRO_5047066561" evidence="4">
    <location>
        <begin position="21"/>
        <end position="812"/>
    </location>
</feature>
<dbReference type="SUPFAM" id="SSF56935">
    <property type="entry name" value="Porins"/>
    <property type="match status" value="1"/>
</dbReference>
<evidence type="ECO:0000259" key="5">
    <source>
        <dbReference type="Pfam" id="PF14905"/>
    </source>
</evidence>
<dbReference type="InterPro" id="IPR037066">
    <property type="entry name" value="Plug_dom_sf"/>
</dbReference>
<evidence type="ECO:0000256" key="1">
    <source>
        <dbReference type="ARBA" id="ARBA00004442"/>
    </source>
</evidence>
<dbReference type="Gene3D" id="2.40.170.20">
    <property type="entry name" value="TonB-dependent receptor, beta-barrel domain"/>
    <property type="match status" value="1"/>
</dbReference>
<reference evidence="6 7" key="1">
    <citation type="submission" date="2024-09" db="EMBL/GenBank/DDBJ databases">
        <authorList>
            <person name="Sun Q."/>
            <person name="Mori K."/>
        </authorList>
    </citation>
    <scope>NUCLEOTIDE SEQUENCE [LARGE SCALE GENOMIC DNA]</scope>
    <source>
        <strain evidence="6 7">NCAIM B.02415</strain>
    </source>
</reference>
<keyword evidence="2" id="KW-0472">Membrane</keyword>
<comment type="subcellular location">
    <subcellularLocation>
        <location evidence="1">Cell outer membrane</location>
    </subcellularLocation>
</comment>
<dbReference type="Pfam" id="PF13620">
    <property type="entry name" value="CarboxypepD_reg"/>
    <property type="match status" value="1"/>
</dbReference>
<protein>
    <submittedName>
        <fullName evidence="6">Outer membrane beta-barrel protein</fullName>
    </submittedName>
</protein>
<accession>A0ABV6L900</accession>
<keyword evidence="7" id="KW-1185">Reference proteome</keyword>
<dbReference type="InterPro" id="IPR041700">
    <property type="entry name" value="OMP_b-brl_3"/>
</dbReference>
<evidence type="ECO:0000313" key="6">
    <source>
        <dbReference type="EMBL" id="MFC0515961.1"/>
    </source>
</evidence>
<name>A0ABV6L900_9SPHI</name>
<comment type="caution">
    <text evidence="6">The sequence shown here is derived from an EMBL/GenBank/DDBJ whole genome shotgun (WGS) entry which is preliminary data.</text>
</comment>
<feature type="signal peptide" evidence="4">
    <location>
        <begin position="1"/>
        <end position="20"/>
    </location>
</feature>
<gene>
    <name evidence="6" type="ORF">ACFFGT_17185</name>
</gene>
<dbReference type="PANTHER" id="PTHR40980:SF4">
    <property type="entry name" value="TONB-DEPENDENT RECEPTOR-LIKE BETA-BARREL DOMAIN-CONTAINING PROTEIN"/>
    <property type="match status" value="1"/>
</dbReference>
<sequence length="812" mass="90754">MKQFLLALWLCLCLIKSVSAQNIVVKGIVHDDQNTPVERATINLQQQGQGKICRSAISDSLGNFELVVVTKAVYVLTVTHLGYAPYILQQLDIDPAIKNFKLPDINLKPFAGQLKEVHIISAQKSYIEHKADRLIVNVGALIGNSGTNAIDVLNNAPAVLVTDDGISLRGKESVVIYIDDKPSYLTGKDLLNYLKNLPSGTLDKIEIMTNPPAKYNAEGTAGIINIKTKKGKTKGFNINLNTSYLQGVYSRNNSGINFNYKADKINVFGNMAYSSINNFYDVKRNRQFHYQQDSSGLVLEQFNTETSNTKSYNYQLGFDYDIDPYNSIGAIAQGMISPYIENGLYSTAFKSTNLADSTISTTSRLHYTTRNNTFNLNFRHRFPGTTQELNINTDYLHYSTNPLQVINSSTRLPDQTLTGSYILNTFNPFDTKVFGAKADFDGQLSTHIKISAGLQATYSARNSTGNYQYTTAGKTFPNDSLNGRFGYSENINAAYINFQQTKTLFELQIGLRYENTYARTNHQGAALPTNADAVYSYNNLFPTAYLSYKLDTVAANTLVLSLGRRISRPGYSELNSFVFTFDKYSSNKGNPKLAPAYSNNLDISLNHGDKITVGFAYSQTHNTIAQYYQLTGYALAFIPVNINKALSYGLYLNLSLPVTPWWNVNLYSDVNRNHYTGEILDVSYLNNSVTTVTISGNNQLKLKKGWSLEINGSYRNNLTYGQGIYLPMWYLNSSVQKAFFKNKATITLTARDIFDTRKLRRQIEYPNAYLTSVNHSDNQLIGITFTYKLGKSTLSRQHHNSIQTEAGRAGAN</sequence>
<dbReference type="InterPro" id="IPR036942">
    <property type="entry name" value="Beta-barrel_TonB_sf"/>
</dbReference>
<dbReference type="RefSeq" id="WP_377023763.1">
    <property type="nucleotide sequence ID" value="NZ_JBHLTS010000023.1"/>
</dbReference>
<keyword evidence="4" id="KW-0732">Signal</keyword>